<dbReference type="STRING" id="1047168.A0A0F4GHR6"/>
<name>A0A0F4GHR6_9PEZI</name>
<gene>
    <name evidence="1" type="ORF">TI39_contig1052g00003</name>
</gene>
<comment type="caution">
    <text evidence="1">The sequence shown here is derived from an EMBL/GenBank/DDBJ whole genome shotgun (WGS) entry which is preliminary data.</text>
</comment>
<dbReference type="AlphaFoldDB" id="A0A0F4GHR6"/>
<accession>A0A0F4GHR6</accession>
<reference evidence="1 2" key="1">
    <citation type="submission" date="2015-03" db="EMBL/GenBank/DDBJ databases">
        <title>RNA-seq based gene annotation and comparative genomics of four Zymoseptoria species reveal species-specific pathogenicity related genes and transposable element activity.</title>
        <authorList>
            <person name="Grandaubert J."/>
            <person name="Bhattacharyya A."/>
            <person name="Stukenbrock E.H."/>
        </authorList>
    </citation>
    <scope>NUCLEOTIDE SEQUENCE [LARGE SCALE GENOMIC DNA]</scope>
    <source>
        <strain evidence="1 2">Zb18110</strain>
    </source>
</reference>
<keyword evidence="2" id="KW-1185">Reference proteome</keyword>
<sequence length="75" mass="8428">MPTEGLQSFESKKDIIEEIMEENGMVTKGYHIDVIAWLKNKDKPLGPLASLGMWFDTPEAAMWTIRNGRSDATDA</sequence>
<organism evidence="1 2">
    <name type="scientific">Zymoseptoria brevis</name>
    <dbReference type="NCBI Taxonomy" id="1047168"/>
    <lineage>
        <taxon>Eukaryota</taxon>
        <taxon>Fungi</taxon>
        <taxon>Dikarya</taxon>
        <taxon>Ascomycota</taxon>
        <taxon>Pezizomycotina</taxon>
        <taxon>Dothideomycetes</taxon>
        <taxon>Dothideomycetidae</taxon>
        <taxon>Mycosphaerellales</taxon>
        <taxon>Mycosphaerellaceae</taxon>
        <taxon>Zymoseptoria</taxon>
    </lineage>
</organism>
<evidence type="ECO:0000313" key="2">
    <source>
        <dbReference type="Proteomes" id="UP000033647"/>
    </source>
</evidence>
<dbReference type="OrthoDB" id="4509126at2759"/>
<evidence type="ECO:0000313" key="1">
    <source>
        <dbReference type="EMBL" id="KJX95745.1"/>
    </source>
</evidence>
<dbReference type="EMBL" id="LAFY01001043">
    <property type="protein sequence ID" value="KJX95745.1"/>
    <property type="molecule type" value="Genomic_DNA"/>
</dbReference>
<proteinExistence type="predicted"/>
<dbReference type="Proteomes" id="UP000033647">
    <property type="component" value="Unassembled WGS sequence"/>
</dbReference>
<protein>
    <submittedName>
        <fullName evidence="1">Uncharacterized protein</fullName>
    </submittedName>
</protein>